<evidence type="ECO:0000313" key="4">
    <source>
        <dbReference type="EMBL" id="MFC5719635.1"/>
    </source>
</evidence>
<keyword evidence="5" id="KW-1185">Reference proteome</keyword>
<dbReference type="EMBL" id="JBHSPB010000003">
    <property type="protein sequence ID" value="MFC5719635.1"/>
    <property type="molecule type" value="Genomic_DNA"/>
</dbReference>
<dbReference type="Pfam" id="PF13560">
    <property type="entry name" value="HTH_31"/>
    <property type="match status" value="1"/>
</dbReference>
<keyword evidence="2" id="KW-0812">Transmembrane</keyword>
<dbReference type="PROSITE" id="PS50943">
    <property type="entry name" value="HTH_CROC1"/>
    <property type="match status" value="1"/>
</dbReference>
<dbReference type="CDD" id="cd00093">
    <property type="entry name" value="HTH_XRE"/>
    <property type="match status" value="1"/>
</dbReference>
<feature type="compositionally biased region" description="Gly residues" evidence="1">
    <location>
        <begin position="275"/>
        <end position="284"/>
    </location>
</feature>
<keyword evidence="2" id="KW-0472">Membrane</keyword>
<dbReference type="RefSeq" id="WP_390314743.1">
    <property type="nucleotide sequence ID" value="NZ_JBHSPB010000003.1"/>
</dbReference>
<dbReference type="InterPro" id="IPR010982">
    <property type="entry name" value="Lambda_DNA-bd_dom_sf"/>
</dbReference>
<dbReference type="Gene3D" id="1.10.260.40">
    <property type="entry name" value="lambda repressor-like DNA-binding domains"/>
    <property type="match status" value="1"/>
</dbReference>
<dbReference type="SMART" id="SM00530">
    <property type="entry name" value="HTH_XRE"/>
    <property type="match status" value="1"/>
</dbReference>
<feature type="compositionally biased region" description="Low complexity" evidence="1">
    <location>
        <begin position="236"/>
        <end position="256"/>
    </location>
</feature>
<keyword evidence="2" id="KW-1133">Transmembrane helix</keyword>
<feature type="domain" description="HTH cro/C1-type" evidence="3">
    <location>
        <begin position="29"/>
        <end position="70"/>
    </location>
</feature>
<reference evidence="5" key="1">
    <citation type="journal article" date="2019" name="Int. J. Syst. Evol. Microbiol.">
        <title>The Global Catalogue of Microorganisms (GCM) 10K type strain sequencing project: providing services to taxonomists for standard genome sequencing and annotation.</title>
        <authorList>
            <consortium name="The Broad Institute Genomics Platform"/>
            <consortium name="The Broad Institute Genome Sequencing Center for Infectious Disease"/>
            <person name="Wu L."/>
            <person name="Ma J."/>
        </authorList>
    </citation>
    <scope>NUCLEOTIDE SEQUENCE [LARGE SCALE GENOMIC DNA]</scope>
    <source>
        <strain evidence="5">CGMCC 4.7304</strain>
    </source>
</reference>
<evidence type="ECO:0000256" key="2">
    <source>
        <dbReference type="SAM" id="Phobius"/>
    </source>
</evidence>
<gene>
    <name evidence="4" type="ORF">ACFP1Z_05510</name>
</gene>
<name>A0ABW0YYZ5_9ACTN</name>
<evidence type="ECO:0000259" key="3">
    <source>
        <dbReference type="PROSITE" id="PS50943"/>
    </source>
</evidence>
<sequence>MAEATDPIEEFAELLRALKARSGHSYGVLAKRLHLSTSTLHRYCNGAAVPTEYAPLERFARVCGATPKELVELHRRWILADDVKRRRTTVEPGAGASGGVAPGTGPGAGASSEVAPAPAEPTDTTNPATGGIPETPDEPSTPARPTDPTAASAEPTPTAPAPGGPGSTPPRTPPAPPRRRRPARRLLAVALAAVAVPGAAVVGFLVSAPDGGRKDVAAPERGAEAAPRRGEGGGPAPSASASAGAGAGESAVPGAPRTAFPMPPTGSAPQSLAPGGSGLPGFPGGQPAPPGGGTAGPEVTDPPLTVDIRPYTVEDRCRLWYLSGRTPAEMPDPRTGEPRDWARAIGAVPGGMQKLELSVQGKNGQAVVLHSLTVRTVSRTEPLSWSGYAMGNGCGGALTPAWFDVDLDADRPVAKPMAGQQGDTRIPATDFPFKVSSTDPQVLEVEARTTAHDVVWYLELEWSSGGRRGTLPVYDHGRPFRTSALKDRPQYTYWADRKLWTPVAEENRQE</sequence>
<feature type="region of interest" description="Disordered" evidence="1">
    <location>
        <begin position="89"/>
        <end position="180"/>
    </location>
</feature>
<proteinExistence type="predicted"/>
<organism evidence="4 5">
    <name type="scientific">Streptomyces gamaensis</name>
    <dbReference type="NCBI Taxonomy" id="1763542"/>
    <lineage>
        <taxon>Bacteria</taxon>
        <taxon>Bacillati</taxon>
        <taxon>Actinomycetota</taxon>
        <taxon>Actinomycetes</taxon>
        <taxon>Kitasatosporales</taxon>
        <taxon>Streptomycetaceae</taxon>
        <taxon>Streptomyces</taxon>
    </lineage>
</organism>
<feature type="region of interest" description="Disordered" evidence="1">
    <location>
        <begin position="209"/>
        <end position="307"/>
    </location>
</feature>
<dbReference type="SUPFAM" id="SSF47413">
    <property type="entry name" value="lambda repressor-like DNA-binding domains"/>
    <property type="match status" value="1"/>
</dbReference>
<dbReference type="Proteomes" id="UP001596083">
    <property type="component" value="Unassembled WGS sequence"/>
</dbReference>
<feature type="compositionally biased region" description="Pro residues" evidence="1">
    <location>
        <begin position="157"/>
        <end position="176"/>
    </location>
</feature>
<evidence type="ECO:0000256" key="1">
    <source>
        <dbReference type="SAM" id="MobiDB-lite"/>
    </source>
</evidence>
<feature type="transmembrane region" description="Helical" evidence="2">
    <location>
        <begin position="186"/>
        <end position="206"/>
    </location>
</feature>
<evidence type="ECO:0000313" key="5">
    <source>
        <dbReference type="Proteomes" id="UP001596083"/>
    </source>
</evidence>
<feature type="compositionally biased region" description="Basic and acidic residues" evidence="1">
    <location>
        <begin position="211"/>
        <end position="231"/>
    </location>
</feature>
<protein>
    <submittedName>
        <fullName evidence="4">Helix-turn-helix domain-containing protein</fullName>
    </submittedName>
</protein>
<accession>A0ABW0YYZ5</accession>
<dbReference type="InterPro" id="IPR001387">
    <property type="entry name" value="Cro/C1-type_HTH"/>
</dbReference>
<feature type="compositionally biased region" description="Low complexity" evidence="1">
    <location>
        <begin position="109"/>
        <end position="121"/>
    </location>
</feature>
<comment type="caution">
    <text evidence="4">The sequence shown here is derived from an EMBL/GenBank/DDBJ whole genome shotgun (WGS) entry which is preliminary data.</text>
</comment>
<feature type="compositionally biased region" description="Gly residues" evidence="1">
    <location>
        <begin position="95"/>
        <end position="108"/>
    </location>
</feature>